<dbReference type="SUPFAM" id="SSF81923">
    <property type="entry name" value="Double Clp-N motif"/>
    <property type="match status" value="1"/>
</dbReference>
<keyword evidence="4 10" id="KW-0067">ATP-binding</keyword>
<evidence type="ECO:0000256" key="5">
    <source>
        <dbReference type="ARBA" id="ARBA00023016"/>
    </source>
</evidence>
<dbReference type="InterPro" id="IPR001270">
    <property type="entry name" value="ClpA/B"/>
</dbReference>
<dbReference type="Pfam" id="PF02861">
    <property type="entry name" value="Clp_N"/>
    <property type="match status" value="1"/>
</dbReference>
<dbReference type="InterPro" id="IPR028299">
    <property type="entry name" value="ClpA/B_CS2"/>
</dbReference>
<dbReference type="Pfam" id="PF10431">
    <property type="entry name" value="ClpB_D2-small"/>
    <property type="match status" value="1"/>
</dbReference>
<dbReference type="Gene3D" id="1.10.8.60">
    <property type="match status" value="1"/>
</dbReference>
<keyword evidence="2 9" id="KW-0677">Repeat</keyword>
<keyword evidence="14" id="KW-1185">Reference proteome</keyword>
<dbReference type="EMBL" id="JAVDUJ010000001">
    <property type="protein sequence ID" value="MDR6939693.1"/>
    <property type="molecule type" value="Genomic_DNA"/>
</dbReference>
<dbReference type="Gene3D" id="1.10.1780.10">
    <property type="entry name" value="Clp, N-terminal domain"/>
    <property type="match status" value="1"/>
</dbReference>
<keyword evidence="13" id="KW-0378">Hydrolase</keyword>
<evidence type="ECO:0000256" key="3">
    <source>
        <dbReference type="ARBA" id="ARBA00022741"/>
    </source>
</evidence>
<evidence type="ECO:0000256" key="7">
    <source>
        <dbReference type="ARBA" id="ARBA00023186"/>
    </source>
</evidence>
<keyword evidence="13" id="KW-0645">Protease</keyword>
<dbReference type="InterPro" id="IPR004176">
    <property type="entry name" value="Clp_R_N"/>
</dbReference>
<dbReference type="NCBIfam" id="TIGR03346">
    <property type="entry name" value="chaperone_ClpB"/>
    <property type="match status" value="1"/>
</dbReference>
<dbReference type="RefSeq" id="WP_309956569.1">
    <property type="nucleotide sequence ID" value="NZ_JAVDUJ010000001.1"/>
</dbReference>
<dbReference type="PANTHER" id="PTHR11638:SF18">
    <property type="entry name" value="HEAT SHOCK PROTEIN 104"/>
    <property type="match status" value="1"/>
</dbReference>
<dbReference type="InterPro" id="IPR003959">
    <property type="entry name" value="ATPase_AAA_core"/>
</dbReference>
<dbReference type="Pfam" id="PF17871">
    <property type="entry name" value="AAA_lid_9"/>
    <property type="match status" value="1"/>
</dbReference>
<evidence type="ECO:0000256" key="9">
    <source>
        <dbReference type="PROSITE-ProRule" id="PRU01251"/>
    </source>
</evidence>
<dbReference type="CDD" id="cd00009">
    <property type="entry name" value="AAA"/>
    <property type="match status" value="1"/>
</dbReference>
<dbReference type="InterPro" id="IPR018368">
    <property type="entry name" value="ClpA/B_CS1"/>
</dbReference>
<evidence type="ECO:0000256" key="11">
    <source>
        <dbReference type="RuleBase" id="RU362034"/>
    </source>
</evidence>
<organism evidence="13 14">
    <name type="scientific">Arcanobacterium hippocoleae</name>
    <dbReference type="NCBI Taxonomy" id="149017"/>
    <lineage>
        <taxon>Bacteria</taxon>
        <taxon>Bacillati</taxon>
        <taxon>Actinomycetota</taxon>
        <taxon>Actinomycetes</taxon>
        <taxon>Actinomycetales</taxon>
        <taxon>Actinomycetaceae</taxon>
        <taxon>Arcanobacterium</taxon>
    </lineage>
</organism>
<dbReference type="InterPro" id="IPR041546">
    <property type="entry name" value="ClpA/ClpB_AAA_lid"/>
</dbReference>
<dbReference type="InterPro" id="IPR003593">
    <property type="entry name" value="AAA+_ATPase"/>
</dbReference>
<proteinExistence type="inferred from homology"/>
<dbReference type="SMART" id="SM01086">
    <property type="entry name" value="ClpB_D2-small"/>
    <property type="match status" value="1"/>
</dbReference>
<comment type="subcellular location">
    <subcellularLocation>
        <location evidence="11">Cytoplasm</location>
    </subcellularLocation>
</comment>
<comment type="subunit">
    <text evidence="8">Homohexamer. The oligomerization is ATP-dependent.</text>
</comment>
<comment type="function">
    <text evidence="11">Part of a stress-induced multi-chaperone system, it is involved in the recovery of the cell from heat-induced damage, in cooperation with DnaK, DnaJ and GrpE.</text>
</comment>
<dbReference type="GO" id="GO:0008233">
    <property type="term" value="F:peptidase activity"/>
    <property type="evidence" value="ECO:0007669"/>
    <property type="project" value="UniProtKB-KW"/>
</dbReference>
<evidence type="ECO:0000256" key="10">
    <source>
        <dbReference type="RuleBase" id="RU004432"/>
    </source>
</evidence>
<evidence type="ECO:0000256" key="2">
    <source>
        <dbReference type="ARBA" id="ARBA00022737"/>
    </source>
</evidence>
<dbReference type="PANTHER" id="PTHR11638">
    <property type="entry name" value="ATP-DEPENDENT CLP PROTEASE"/>
    <property type="match status" value="1"/>
</dbReference>
<dbReference type="Proteomes" id="UP001266099">
    <property type="component" value="Unassembled WGS sequence"/>
</dbReference>
<dbReference type="Pfam" id="PF00004">
    <property type="entry name" value="AAA"/>
    <property type="match status" value="1"/>
</dbReference>
<evidence type="ECO:0000256" key="6">
    <source>
        <dbReference type="ARBA" id="ARBA00023054"/>
    </source>
</evidence>
<dbReference type="SMART" id="SM00382">
    <property type="entry name" value="AAA"/>
    <property type="match status" value="2"/>
</dbReference>
<comment type="similarity">
    <text evidence="1 10">Belongs to the ClpA/ClpB family.</text>
</comment>
<comment type="caution">
    <text evidence="13">The sequence shown here is derived from an EMBL/GenBank/DDBJ whole genome shotgun (WGS) entry which is preliminary data.</text>
</comment>
<dbReference type="GO" id="GO:0005524">
    <property type="term" value="F:ATP binding"/>
    <property type="evidence" value="ECO:0007669"/>
    <property type="project" value="UniProtKB-KW"/>
</dbReference>
<dbReference type="CDD" id="cd19499">
    <property type="entry name" value="RecA-like_ClpB_Hsp104-like"/>
    <property type="match status" value="1"/>
</dbReference>
<evidence type="ECO:0000256" key="4">
    <source>
        <dbReference type="ARBA" id="ARBA00022840"/>
    </source>
</evidence>
<keyword evidence="11" id="KW-0963">Cytoplasm</keyword>
<dbReference type="SUPFAM" id="SSF52540">
    <property type="entry name" value="P-loop containing nucleoside triphosphate hydrolases"/>
    <property type="match status" value="2"/>
</dbReference>
<protein>
    <recommendedName>
        <fullName evidence="11">Chaperone protein ClpB</fullName>
    </recommendedName>
</protein>
<accession>A0ABU1T2W5</accession>
<dbReference type="InterPro" id="IPR027417">
    <property type="entry name" value="P-loop_NTPase"/>
</dbReference>
<feature type="domain" description="Clp R" evidence="12">
    <location>
        <begin position="1"/>
        <end position="145"/>
    </location>
</feature>
<gene>
    <name evidence="11" type="primary">clpB</name>
    <name evidence="13" type="ORF">J2S36_001236</name>
</gene>
<dbReference type="GO" id="GO:0006508">
    <property type="term" value="P:proteolysis"/>
    <property type="evidence" value="ECO:0007669"/>
    <property type="project" value="UniProtKB-KW"/>
</dbReference>
<dbReference type="PROSITE" id="PS00871">
    <property type="entry name" value="CLPAB_2"/>
    <property type="match status" value="1"/>
</dbReference>
<dbReference type="PROSITE" id="PS00870">
    <property type="entry name" value="CLPAB_1"/>
    <property type="match status" value="1"/>
</dbReference>
<dbReference type="InterPro" id="IPR050130">
    <property type="entry name" value="ClpA_ClpB"/>
</dbReference>
<keyword evidence="5 11" id="KW-0346">Stress response</keyword>
<sequence length="898" mass="97532">MDKLTTKSQEALAVAIEKATTAGNPHLEPIHLLAALLAQVGGVANALLEAAGVNRGDIENRVNGTLTTLPAASGSALAQPQPSRNLSLVLSGAGKEATALGDSYISTEHLLLALSESAHSAGEILRSAGATHELLTAALPNVRGAKKVDNPDPEGTFKALEKYGSDLTALARAGKLDPVIGRDLEIRRVVQVLSRRTKNNPVLIGEPGVGKTAVVEGLAQRIVDGDVPQSLQSKRLISLDLASMVAGAKYRGEFEERLKAVLQEIKDAEGEVVTFIDELHTVVGAGGGSEGAMDAGNMLKPMLARGELRLVGATTLDEYREHIEKDPALERRFQQVYVGEPSVADTVAILRGIAPKYEAHHKVTISDGALVAAATLSDRYISGRQLPDKAIDLIDEAASRLRMELDSSPEEIDVLQRQVNRLKMEQAYLQETENDDDAAAAERLEKLEAELADRAEELAALNARWELEKADRNEIGNLRVQLDALRTELEKAIREGRYEDAGRIQNGDIPSVEQKIAAAEAAERQRTDSAQADEPMIAEKVDADGIAEVVASWTGIPVGRLMQGETEKLLEMEAYLGRRLIGQKQAVAAVSDAVRRSRAGVADPNRPTGSFLFLGPTGVGKTELAKSLAELLFEDERSMMRIDMSEYSEKHSVARLIGAPPGYVGYEEGGQLTEAVRRRPYGVILLDEVEKAHPEVFDILLQVLDDGRLTDGQGRTVDFRNTILILTSNLGSQFLSNSELDPKAQHEAVYAALRAHFKPEFLNRLDDVVMFEPLSIEQIGKIVELQLAKLQERLAQRRIHFTLTTAAKDVLTVNGYDPVYGARPLRRLIQREIGDQLARMLLAGKVHDGDALIVYVAEPDPEELKVYGVDAGLDGSPERGYGRISDGQPYRLVLKVQA</sequence>
<dbReference type="InterPro" id="IPR017730">
    <property type="entry name" value="Chaperonin_ClpB"/>
</dbReference>
<evidence type="ECO:0000259" key="12">
    <source>
        <dbReference type="PROSITE" id="PS51903"/>
    </source>
</evidence>
<evidence type="ECO:0000313" key="13">
    <source>
        <dbReference type="EMBL" id="MDR6939693.1"/>
    </source>
</evidence>
<keyword evidence="6 11" id="KW-0175">Coiled coil</keyword>
<evidence type="ECO:0000256" key="8">
    <source>
        <dbReference type="ARBA" id="ARBA00026057"/>
    </source>
</evidence>
<name>A0ABU1T2W5_9ACTO</name>
<dbReference type="PROSITE" id="PS51903">
    <property type="entry name" value="CLP_R"/>
    <property type="match status" value="1"/>
</dbReference>
<feature type="coiled-coil region" evidence="11">
    <location>
        <begin position="412"/>
        <end position="495"/>
    </location>
</feature>
<dbReference type="PRINTS" id="PR00300">
    <property type="entry name" value="CLPPROTEASEA"/>
</dbReference>
<dbReference type="InterPro" id="IPR019489">
    <property type="entry name" value="Clp_ATPase_C"/>
</dbReference>
<reference evidence="13 14" key="1">
    <citation type="submission" date="2023-07" db="EMBL/GenBank/DDBJ databases">
        <title>Sequencing the genomes of 1000 actinobacteria strains.</title>
        <authorList>
            <person name="Klenk H.-P."/>
        </authorList>
    </citation>
    <scope>NUCLEOTIDE SEQUENCE [LARGE SCALE GENOMIC DNA]</scope>
    <source>
        <strain evidence="13 14">DSM 15539</strain>
    </source>
</reference>
<evidence type="ECO:0000256" key="1">
    <source>
        <dbReference type="ARBA" id="ARBA00008675"/>
    </source>
</evidence>
<keyword evidence="3 10" id="KW-0547">Nucleotide-binding</keyword>
<dbReference type="Gene3D" id="3.40.50.300">
    <property type="entry name" value="P-loop containing nucleotide triphosphate hydrolases"/>
    <property type="match status" value="3"/>
</dbReference>
<comment type="subunit">
    <text evidence="11">Homohexamer; The oligomerization is ATP-dependent.</text>
</comment>
<keyword evidence="7 10" id="KW-0143">Chaperone</keyword>
<evidence type="ECO:0000313" key="14">
    <source>
        <dbReference type="Proteomes" id="UP001266099"/>
    </source>
</evidence>
<dbReference type="InterPro" id="IPR036628">
    <property type="entry name" value="Clp_N_dom_sf"/>
</dbReference>
<dbReference type="Pfam" id="PF07724">
    <property type="entry name" value="AAA_2"/>
    <property type="match status" value="1"/>
</dbReference>